<reference evidence="2" key="1">
    <citation type="journal article" date="2022" name="Int. J. Mol. Sci.">
        <title>Draft Genome of Tanacetum Coccineum: Genomic Comparison of Closely Related Tanacetum-Family Plants.</title>
        <authorList>
            <person name="Yamashiro T."/>
            <person name="Shiraishi A."/>
            <person name="Nakayama K."/>
            <person name="Satake H."/>
        </authorList>
    </citation>
    <scope>NUCLEOTIDE SEQUENCE</scope>
</reference>
<dbReference type="Proteomes" id="UP001151760">
    <property type="component" value="Unassembled WGS sequence"/>
</dbReference>
<sequence length="156" mass="17550">MTFLSDVHVSSIYITSNTTTDFAVPLSDFAQTLNVFRSLEVQKQKKKSGGVVVVVLWFWCCGGAGAVVVVWCCCCGFAASVVVLLRWWSCGGGSLGVRPNRRLRPDAFEAKAEWWVSSREFFDGRIHEPPRIPSLVNLPSRYDVPKYIDRRFDETP</sequence>
<name>A0ABQ4YQ49_9ASTR</name>
<evidence type="ECO:0000313" key="3">
    <source>
        <dbReference type="Proteomes" id="UP001151760"/>
    </source>
</evidence>
<evidence type="ECO:0008006" key="4">
    <source>
        <dbReference type="Google" id="ProtNLM"/>
    </source>
</evidence>
<reference evidence="2" key="2">
    <citation type="submission" date="2022-01" db="EMBL/GenBank/DDBJ databases">
        <authorList>
            <person name="Yamashiro T."/>
            <person name="Shiraishi A."/>
            <person name="Satake H."/>
            <person name="Nakayama K."/>
        </authorList>
    </citation>
    <scope>NUCLEOTIDE SEQUENCE</scope>
</reference>
<organism evidence="2 3">
    <name type="scientific">Tanacetum coccineum</name>
    <dbReference type="NCBI Taxonomy" id="301880"/>
    <lineage>
        <taxon>Eukaryota</taxon>
        <taxon>Viridiplantae</taxon>
        <taxon>Streptophyta</taxon>
        <taxon>Embryophyta</taxon>
        <taxon>Tracheophyta</taxon>
        <taxon>Spermatophyta</taxon>
        <taxon>Magnoliopsida</taxon>
        <taxon>eudicotyledons</taxon>
        <taxon>Gunneridae</taxon>
        <taxon>Pentapetalae</taxon>
        <taxon>asterids</taxon>
        <taxon>campanulids</taxon>
        <taxon>Asterales</taxon>
        <taxon>Asteraceae</taxon>
        <taxon>Asteroideae</taxon>
        <taxon>Anthemideae</taxon>
        <taxon>Anthemidinae</taxon>
        <taxon>Tanacetum</taxon>
    </lineage>
</organism>
<proteinExistence type="predicted"/>
<keyword evidence="1" id="KW-1133">Transmembrane helix</keyword>
<keyword evidence="1" id="KW-0472">Membrane</keyword>
<comment type="caution">
    <text evidence="2">The sequence shown here is derived from an EMBL/GenBank/DDBJ whole genome shotgun (WGS) entry which is preliminary data.</text>
</comment>
<evidence type="ECO:0000313" key="2">
    <source>
        <dbReference type="EMBL" id="GJS79999.1"/>
    </source>
</evidence>
<keyword evidence="3" id="KW-1185">Reference proteome</keyword>
<accession>A0ABQ4YQ49</accession>
<evidence type="ECO:0000256" key="1">
    <source>
        <dbReference type="SAM" id="Phobius"/>
    </source>
</evidence>
<keyword evidence="1" id="KW-0812">Transmembrane</keyword>
<gene>
    <name evidence="2" type="ORF">Tco_0729880</name>
</gene>
<protein>
    <recommendedName>
        <fullName evidence="4">Transmembrane protein</fullName>
    </recommendedName>
</protein>
<feature type="transmembrane region" description="Helical" evidence="1">
    <location>
        <begin position="56"/>
        <end position="85"/>
    </location>
</feature>
<dbReference type="EMBL" id="BQNB010010639">
    <property type="protein sequence ID" value="GJS79999.1"/>
    <property type="molecule type" value="Genomic_DNA"/>
</dbReference>